<keyword evidence="2" id="KW-1185">Reference proteome</keyword>
<proteinExistence type="predicted"/>
<organism evidence="1 2">
    <name type="scientific">Aspergillus brunneoviolaceus CBS 621.78</name>
    <dbReference type="NCBI Taxonomy" id="1450534"/>
    <lineage>
        <taxon>Eukaryota</taxon>
        <taxon>Fungi</taxon>
        <taxon>Dikarya</taxon>
        <taxon>Ascomycota</taxon>
        <taxon>Pezizomycotina</taxon>
        <taxon>Eurotiomycetes</taxon>
        <taxon>Eurotiomycetidae</taxon>
        <taxon>Eurotiales</taxon>
        <taxon>Aspergillaceae</taxon>
        <taxon>Aspergillus</taxon>
        <taxon>Aspergillus subgen. Circumdati</taxon>
    </lineage>
</organism>
<evidence type="ECO:0000313" key="1">
    <source>
        <dbReference type="EMBL" id="RAH47324.1"/>
    </source>
</evidence>
<dbReference type="Proteomes" id="UP000249057">
    <property type="component" value="Unassembled WGS sequence"/>
</dbReference>
<sequence>MKISGKPRLVLDHINGSVKPGILTALLGVSGAGKTTLLDCLINNRTGLCDKSFQRKTGYAQQQDLYRETTAVLVLSTDFANVNVNPASNESTVLGPSKSQTSGEYLAEHMSTAGGCLYWLARMLKGNKV</sequence>
<dbReference type="EMBL" id="KZ825330">
    <property type="protein sequence ID" value="RAH47324.1"/>
    <property type="molecule type" value="Genomic_DNA"/>
</dbReference>
<gene>
    <name evidence="1" type="ORF">BO95DRAFT_430303</name>
</gene>
<name>A0ACD1GDG2_9EURO</name>
<accession>A0ACD1GDG2</accession>
<protein>
    <submittedName>
        <fullName evidence="1">Uncharacterized protein</fullName>
    </submittedName>
</protein>
<evidence type="ECO:0000313" key="2">
    <source>
        <dbReference type="Proteomes" id="UP000249057"/>
    </source>
</evidence>
<reference evidence="1" key="1">
    <citation type="submission" date="2018-02" db="EMBL/GenBank/DDBJ databases">
        <title>The genomes of Aspergillus section Nigri reveals drivers in fungal speciation.</title>
        <authorList>
            <consortium name="DOE Joint Genome Institute"/>
            <person name="Vesth T.C."/>
            <person name="Nybo J."/>
            <person name="Theobald S."/>
            <person name="Brandl J."/>
            <person name="Frisvad J.C."/>
            <person name="Nielsen K.F."/>
            <person name="Lyhne E.K."/>
            <person name="Kogle M.E."/>
            <person name="Kuo A."/>
            <person name="Riley R."/>
            <person name="Clum A."/>
            <person name="Nolan M."/>
            <person name="Lipzen A."/>
            <person name="Salamov A."/>
            <person name="Henrissat B."/>
            <person name="Wiebenga A."/>
            <person name="De vries R.P."/>
            <person name="Grigoriev I.V."/>
            <person name="Mortensen U.H."/>
            <person name="Andersen M.R."/>
            <person name="Baker S.E."/>
        </authorList>
    </citation>
    <scope>NUCLEOTIDE SEQUENCE</scope>
    <source>
        <strain evidence="1">CBS 621.78</strain>
    </source>
</reference>